<dbReference type="Proteomes" id="UP000492821">
    <property type="component" value="Unassembled WGS sequence"/>
</dbReference>
<evidence type="ECO:0000256" key="3">
    <source>
        <dbReference type="ARBA" id="ARBA00022927"/>
    </source>
</evidence>
<dbReference type="GO" id="GO:0045041">
    <property type="term" value="P:protein import into mitochondrial intermembrane space"/>
    <property type="evidence" value="ECO:0007669"/>
    <property type="project" value="InterPro"/>
</dbReference>
<evidence type="ECO:0000259" key="9">
    <source>
        <dbReference type="Pfam" id="PF06747"/>
    </source>
</evidence>
<keyword evidence="8" id="KW-0676">Redox-active center</keyword>
<keyword evidence="5" id="KW-0811">Translocation</keyword>
<keyword evidence="3" id="KW-0653">Protein transport</keyword>
<organism evidence="10 11">
    <name type="scientific">Panagrellus redivivus</name>
    <name type="common">Microworm</name>
    <dbReference type="NCBI Taxonomy" id="6233"/>
    <lineage>
        <taxon>Eukaryota</taxon>
        <taxon>Metazoa</taxon>
        <taxon>Ecdysozoa</taxon>
        <taxon>Nematoda</taxon>
        <taxon>Chromadorea</taxon>
        <taxon>Rhabditida</taxon>
        <taxon>Tylenchina</taxon>
        <taxon>Panagrolaimomorpha</taxon>
        <taxon>Panagrolaimoidea</taxon>
        <taxon>Panagrolaimidae</taxon>
        <taxon>Panagrellus</taxon>
    </lineage>
</organism>
<dbReference type="PANTHER" id="PTHR21622:SF0">
    <property type="entry name" value="COILED-COIL-HELIX-COILED-COIL-HELIX DOMAIN CONTAINING 4"/>
    <property type="match status" value="1"/>
</dbReference>
<dbReference type="GO" id="GO:0005758">
    <property type="term" value="C:mitochondrial intermembrane space"/>
    <property type="evidence" value="ECO:0007669"/>
    <property type="project" value="TreeGrafter"/>
</dbReference>
<dbReference type="InterPro" id="IPR010625">
    <property type="entry name" value="CHCH"/>
</dbReference>
<evidence type="ECO:0000313" key="10">
    <source>
        <dbReference type="Proteomes" id="UP000492821"/>
    </source>
</evidence>
<keyword evidence="6" id="KW-0496">Mitochondrion</keyword>
<dbReference type="InterPro" id="IPR039289">
    <property type="entry name" value="CHCHD4"/>
</dbReference>
<protein>
    <submittedName>
        <fullName evidence="11">CHCH domain-containing protein</fullName>
    </submittedName>
</protein>
<keyword evidence="7" id="KW-1015">Disulfide bond</keyword>
<accession>A0A7E4VCE6</accession>
<dbReference type="WBParaSite" id="Pan_g19180.t1">
    <property type="protein sequence ID" value="Pan_g19180.t1"/>
    <property type="gene ID" value="Pan_g19180"/>
</dbReference>
<keyword evidence="4" id="KW-0560">Oxidoreductase</keyword>
<evidence type="ECO:0000256" key="4">
    <source>
        <dbReference type="ARBA" id="ARBA00023002"/>
    </source>
</evidence>
<comment type="subcellular location">
    <subcellularLocation>
        <location evidence="1">Mitochondrion</location>
    </subcellularLocation>
</comment>
<keyword evidence="10" id="KW-1185">Reference proteome</keyword>
<evidence type="ECO:0000256" key="2">
    <source>
        <dbReference type="ARBA" id="ARBA00022448"/>
    </source>
</evidence>
<evidence type="ECO:0000256" key="1">
    <source>
        <dbReference type="ARBA" id="ARBA00004173"/>
    </source>
</evidence>
<dbReference type="Gene3D" id="1.10.287.2900">
    <property type="match status" value="1"/>
</dbReference>
<proteinExistence type="predicted"/>
<evidence type="ECO:0000313" key="11">
    <source>
        <dbReference type="WBParaSite" id="Pan_g19180.t1"/>
    </source>
</evidence>
<evidence type="ECO:0000256" key="5">
    <source>
        <dbReference type="ARBA" id="ARBA00023010"/>
    </source>
</evidence>
<dbReference type="GO" id="GO:0015035">
    <property type="term" value="F:protein-disulfide reductase activity"/>
    <property type="evidence" value="ECO:0007669"/>
    <property type="project" value="InterPro"/>
</dbReference>
<dbReference type="PROSITE" id="PS51808">
    <property type="entry name" value="CHCH"/>
    <property type="match status" value="1"/>
</dbReference>
<feature type="domain" description="CHCH" evidence="9">
    <location>
        <begin position="72"/>
        <end position="109"/>
    </location>
</feature>
<keyword evidence="2" id="KW-0813">Transport</keyword>
<reference evidence="11" key="2">
    <citation type="submission" date="2020-10" db="UniProtKB">
        <authorList>
            <consortium name="WormBaseParasite"/>
        </authorList>
    </citation>
    <scope>IDENTIFICATION</scope>
</reference>
<evidence type="ECO:0000256" key="7">
    <source>
        <dbReference type="ARBA" id="ARBA00023157"/>
    </source>
</evidence>
<evidence type="ECO:0000256" key="8">
    <source>
        <dbReference type="ARBA" id="ARBA00023284"/>
    </source>
</evidence>
<dbReference type="Pfam" id="PF06747">
    <property type="entry name" value="CHCH"/>
    <property type="match status" value="1"/>
</dbReference>
<name>A0A7E4VCE6_PANRE</name>
<evidence type="ECO:0000256" key="6">
    <source>
        <dbReference type="ARBA" id="ARBA00023128"/>
    </source>
</evidence>
<sequence length="126" mass="13884">MASTPSGSASKHQQIELSEAEFFEPIKDEYIKSLSNLTMAELDDGYNPGPQNPDGSVNFTCHCVGHLVASPCGAEFREAATCQKSHKEEDFEAGACAEEFMSFMKCVMKTECFKARGNDEEDKKTE</sequence>
<dbReference type="PANTHER" id="PTHR21622">
    <property type="entry name" value="COILED-COIL-HELIX-COILED-COIL-HELIX DOMAIN CONTAINING 4"/>
    <property type="match status" value="1"/>
</dbReference>
<reference evidence="10" key="1">
    <citation type="journal article" date="2013" name="Genetics">
        <title>The draft genome and transcriptome of Panagrellus redivivus are shaped by the harsh demands of a free-living lifestyle.</title>
        <authorList>
            <person name="Srinivasan J."/>
            <person name="Dillman A.R."/>
            <person name="Macchietto M.G."/>
            <person name="Heikkinen L."/>
            <person name="Lakso M."/>
            <person name="Fracchia K.M."/>
            <person name="Antoshechkin I."/>
            <person name="Mortazavi A."/>
            <person name="Wong G."/>
            <person name="Sternberg P.W."/>
        </authorList>
    </citation>
    <scope>NUCLEOTIDE SEQUENCE [LARGE SCALE GENOMIC DNA]</scope>
    <source>
        <strain evidence="10">MT8872</strain>
    </source>
</reference>
<dbReference type="AlphaFoldDB" id="A0A7E4VCE6"/>